<dbReference type="AlphaFoldDB" id="A0A8J5JND2"/>
<dbReference type="InterPro" id="IPR046341">
    <property type="entry name" value="SET_dom_sf"/>
</dbReference>
<organism evidence="2 3">
    <name type="scientific">Homarus americanus</name>
    <name type="common">American lobster</name>
    <dbReference type="NCBI Taxonomy" id="6706"/>
    <lineage>
        <taxon>Eukaryota</taxon>
        <taxon>Metazoa</taxon>
        <taxon>Ecdysozoa</taxon>
        <taxon>Arthropoda</taxon>
        <taxon>Crustacea</taxon>
        <taxon>Multicrustacea</taxon>
        <taxon>Malacostraca</taxon>
        <taxon>Eumalacostraca</taxon>
        <taxon>Eucarida</taxon>
        <taxon>Decapoda</taxon>
        <taxon>Pleocyemata</taxon>
        <taxon>Astacidea</taxon>
        <taxon>Nephropoidea</taxon>
        <taxon>Nephropidae</taxon>
        <taxon>Homarus</taxon>
    </lineage>
</organism>
<evidence type="ECO:0000313" key="2">
    <source>
        <dbReference type="EMBL" id="KAG7161537.1"/>
    </source>
</evidence>
<dbReference type="GO" id="GO:0008757">
    <property type="term" value="F:S-adenosylmethionine-dependent methyltransferase activity"/>
    <property type="evidence" value="ECO:0007669"/>
    <property type="project" value="UniProtKB-ARBA"/>
</dbReference>
<dbReference type="PANTHER" id="PTHR46455">
    <property type="entry name" value="SET AND MYND DOMAIN CONTAINING, ARTHROPOD-SPECIFIC, MEMBER 4, ISOFORM A"/>
    <property type="match status" value="1"/>
</dbReference>
<keyword evidence="3" id="KW-1185">Reference proteome</keyword>
<comment type="caution">
    <text evidence="2">The sequence shown here is derived from an EMBL/GenBank/DDBJ whole genome shotgun (WGS) entry which is preliminary data.</text>
</comment>
<gene>
    <name evidence="2" type="primary">SmydA8-L1</name>
    <name evidence="2" type="ORF">Hamer_G014091</name>
</gene>
<evidence type="ECO:0000259" key="1">
    <source>
        <dbReference type="PROSITE" id="PS50280"/>
    </source>
</evidence>
<dbReference type="Pfam" id="PF00856">
    <property type="entry name" value="SET"/>
    <property type="match status" value="1"/>
</dbReference>
<protein>
    <submittedName>
        <fullName evidence="2">SET domain-containing protein SmydA-8-like 1</fullName>
    </submittedName>
</protein>
<dbReference type="EMBL" id="JAHLQT010028947">
    <property type="protein sequence ID" value="KAG7161537.1"/>
    <property type="molecule type" value="Genomic_DNA"/>
</dbReference>
<dbReference type="SUPFAM" id="SSF82199">
    <property type="entry name" value="SET domain"/>
    <property type="match status" value="1"/>
</dbReference>
<dbReference type="CDD" id="cd20071">
    <property type="entry name" value="SET_SMYD"/>
    <property type="match status" value="1"/>
</dbReference>
<dbReference type="Gene3D" id="1.10.220.160">
    <property type="match status" value="1"/>
</dbReference>
<dbReference type="Gene3D" id="6.10.140.2220">
    <property type="match status" value="1"/>
</dbReference>
<dbReference type="InterPro" id="IPR053010">
    <property type="entry name" value="SET_SmydA-8"/>
</dbReference>
<sequence length="578" mass="64145">MPTSVRVACMVYPTLTSLTITPDMMEKEVQDGLVVLRSYLESLQLTNESNPHNANGYKTIRTDGLPQKQSLTDRPKAKCSVFAENDDQHVDTRQDTAMIRWSPLYGRYLVAGRDIAAGEVILQEQPLLIVPKAGSEPTCLACMKPLKHDWFGCNKCSGPMCSPHCDGNCHGTEECNLLRRLSLKEAPQVEILIKELSIILGPLRALLLIERSPAVKNIFLAFQSHKDERKKMQIGRFVEHIAAVMHTHLGLDLKSEAIHHLCGVLDTNAFEVTLDNIRRGRAIFVAASMMNHSCIPNAQRWYSDGKMTVRAAIDIPKGAPVLINYTQALWGTRARNAHLSGCKMFTCQCKRCSDPTELGTHMSSVPCRECSSNTMPPSDPRSPWKCQVCGTSTSASAIEAMVRAAAVALSRMSRDDAEAITSTLSHLSRMLGNTHYVVAQVKYVFVQTIMKLPLKGVSSADLTRVLEVTTELMKLTAWVEPGVTRFRGLLLYDQTRVLVELLERNMAGEEEASHLTAASHPHTAQALLSQAAECAHLLQYDPLLLDVMQLIQELRRLLHTPEHRAASPTNSQHNLTEE</sequence>
<dbReference type="PROSITE" id="PS50280">
    <property type="entry name" value="SET"/>
    <property type="match status" value="1"/>
</dbReference>
<dbReference type="GO" id="GO:0008170">
    <property type="term" value="F:N-methyltransferase activity"/>
    <property type="evidence" value="ECO:0007669"/>
    <property type="project" value="UniProtKB-ARBA"/>
</dbReference>
<dbReference type="GO" id="GO:0008276">
    <property type="term" value="F:protein methyltransferase activity"/>
    <property type="evidence" value="ECO:0007669"/>
    <property type="project" value="UniProtKB-ARBA"/>
</dbReference>
<proteinExistence type="predicted"/>
<dbReference type="PANTHER" id="PTHR46455:SF1">
    <property type="entry name" value="SET AND MYND DOMAIN CONTAINING, ARTHROPOD-SPECIFIC, MEMBER 2"/>
    <property type="match status" value="1"/>
</dbReference>
<feature type="domain" description="SET" evidence="1">
    <location>
        <begin position="88"/>
        <end position="326"/>
    </location>
</feature>
<dbReference type="InterPro" id="IPR001214">
    <property type="entry name" value="SET_dom"/>
</dbReference>
<dbReference type="SMART" id="SM00317">
    <property type="entry name" value="SET"/>
    <property type="match status" value="1"/>
</dbReference>
<reference evidence="2" key="1">
    <citation type="journal article" date="2021" name="Sci. Adv.">
        <title>The American lobster genome reveals insights on longevity, neural, and immune adaptations.</title>
        <authorList>
            <person name="Polinski J.M."/>
            <person name="Zimin A.V."/>
            <person name="Clark K.F."/>
            <person name="Kohn A.B."/>
            <person name="Sadowski N."/>
            <person name="Timp W."/>
            <person name="Ptitsyn A."/>
            <person name="Khanna P."/>
            <person name="Romanova D.Y."/>
            <person name="Williams P."/>
            <person name="Greenwood S.J."/>
            <person name="Moroz L.L."/>
            <person name="Walt D.R."/>
            <person name="Bodnar A.G."/>
        </authorList>
    </citation>
    <scope>NUCLEOTIDE SEQUENCE</scope>
    <source>
        <strain evidence="2">GMGI-L3</strain>
    </source>
</reference>
<dbReference type="Gene3D" id="2.170.270.10">
    <property type="entry name" value="SET domain"/>
    <property type="match status" value="1"/>
</dbReference>
<name>A0A8J5JND2_HOMAM</name>
<evidence type="ECO:0000313" key="3">
    <source>
        <dbReference type="Proteomes" id="UP000747542"/>
    </source>
</evidence>
<accession>A0A8J5JND2</accession>
<dbReference type="Proteomes" id="UP000747542">
    <property type="component" value="Unassembled WGS sequence"/>
</dbReference>